<organism evidence="6 7">
    <name type="scientific">Halopolyspora algeriensis</name>
    <dbReference type="NCBI Taxonomy" id="1500506"/>
    <lineage>
        <taxon>Bacteria</taxon>
        <taxon>Bacillati</taxon>
        <taxon>Actinomycetota</taxon>
        <taxon>Actinomycetes</taxon>
        <taxon>Actinomycetes incertae sedis</taxon>
        <taxon>Halopolyspora</taxon>
    </lineage>
</organism>
<dbReference type="SUPFAM" id="SSF46689">
    <property type="entry name" value="Homeodomain-like"/>
    <property type="match status" value="1"/>
</dbReference>
<evidence type="ECO:0000313" key="6">
    <source>
        <dbReference type="EMBL" id="RCW46975.1"/>
    </source>
</evidence>
<keyword evidence="1" id="KW-0805">Transcription regulation</keyword>
<keyword evidence="7" id="KW-1185">Reference proteome</keyword>
<evidence type="ECO:0000259" key="5">
    <source>
        <dbReference type="PROSITE" id="PS50977"/>
    </source>
</evidence>
<dbReference type="NCBIfam" id="NF041196">
    <property type="entry name" value="ScbR_bind_reg"/>
    <property type="match status" value="1"/>
</dbReference>
<feature type="DNA-binding region" description="H-T-H motif" evidence="4">
    <location>
        <begin position="31"/>
        <end position="50"/>
    </location>
</feature>
<evidence type="ECO:0000256" key="1">
    <source>
        <dbReference type="ARBA" id="ARBA00023015"/>
    </source>
</evidence>
<dbReference type="EMBL" id="QPJC01000001">
    <property type="protein sequence ID" value="RCW46975.1"/>
    <property type="molecule type" value="Genomic_DNA"/>
</dbReference>
<reference evidence="6 7" key="1">
    <citation type="submission" date="2018-07" db="EMBL/GenBank/DDBJ databases">
        <title>Genomic Encyclopedia of Type Strains, Phase III (KMG-III): the genomes of soil and plant-associated and newly described type strains.</title>
        <authorList>
            <person name="Whitman W."/>
        </authorList>
    </citation>
    <scope>NUCLEOTIDE SEQUENCE [LARGE SCALE GENOMIC DNA]</scope>
    <source>
        <strain evidence="6 7">CECT 8575</strain>
    </source>
</reference>
<evidence type="ECO:0000313" key="7">
    <source>
        <dbReference type="Proteomes" id="UP000253495"/>
    </source>
</evidence>
<dbReference type="RefSeq" id="WP_114451523.1">
    <property type="nucleotide sequence ID" value="NZ_QPJC01000001.1"/>
</dbReference>
<dbReference type="AlphaFoldDB" id="A0A368VYH8"/>
<dbReference type="InterPro" id="IPR001647">
    <property type="entry name" value="HTH_TetR"/>
</dbReference>
<keyword evidence="3" id="KW-0804">Transcription</keyword>
<dbReference type="OrthoDB" id="3237195at2"/>
<dbReference type="Pfam" id="PF21935">
    <property type="entry name" value="TetR_C_45"/>
    <property type="match status" value="1"/>
</dbReference>
<name>A0A368VYH8_9ACTN</name>
<dbReference type="InterPro" id="IPR047923">
    <property type="entry name" value="ArpA-like"/>
</dbReference>
<evidence type="ECO:0000256" key="3">
    <source>
        <dbReference type="ARBA" id="ARBA00023163"/>
    </source>
</evidence>
<dbReference type="Pfam" id="PF00440">
    <property type="entry name" value="TetR_N"/>
    <property type="match status" value="1"/>
</dbReference>
<feature type="domain" description="HTH tetR-type" evidence="5">
    <location>
        <begin position="8"/>
        <end position="68"/>
    </location>
</feature>
<dbReference type="GO" id="GO:0003700">
    <property type="term" value="F:DNA-binding transcription factor activity"/>
    <property type="evidence" value="ECO:0007669"/>
    <property type="project" value="TreeGrafter"/>
</dbReference>
<dbReference type="PANTHER" id="PTHR30055:SF234">
    <property type="entry name" value="HTH-TYPE TRANSCRIPTIONAL REGULATOR BETI"/>
    <property type="match status" value="1"/>
</dbReference>
<dbReference type="InterPro" id="IPR054126">
    <property type="entry name" value="CprB_TetR_C"/>
</dbReference>
<evidence type="ECO:0000256" key="2">
    <source>
        <dbReference type="ARBA" id="ARBA00023125"/>
    </source>
</evidence>
<keyword evidence="2 4" id="KW-0238">DNA-binding</keyword>
<dbReference type="PRINTS" id="PR00455">
    <property type="entry name" value="HTHTETR"/>
</dbReference>
<dbReference type="InterPro" id="IPR009057">
    <property type="entry name" value="Homeodomain-like_sf"/>
</dbReference>
<gene>
    <name evidence="6" type="ORF">DFQ14_101318</name>
</gene>
<dbReference type="PANTHER" id="PTHR30055">
    <property type="entry name" value="HTH-TYPE TRANSCRIPTIONAL REGULATOR RUTR"/>
    <property type="match status" value="1"/>
</dbReference>
<dbReference type="PROSITE" id="PS50977">
    <property type="entry name" value="HTH_TETR_2"/>
    <property type="match status" value="1"/>
</dbReference>
<dbReference type="Proteomes" id="UP000253495">
    <property type="component" value="Unassembled WGS sequence"/>
</dbReference>
<dbReference type="InterPro" id="IPR050109">
    <property type="entry name" value="HTH-type_TetR-like_transc_reg"/>
</dbReference>
<dbReference type="SUPFAM" id="SSF48498">
    <property type="entry name" value="Tetracyclin repressor-like, C-terminal domain"/>
    <property type="match status" value="1"/>
</dbReference>
<comment type="caution">
    <text evidence="6">The sequence shown here is derived from an EMBL/GenBank/DDBJ whole genome shotgun (WGS) entry which is preliminary data.</text>
</comment>
<sequence length="210" mass="23234">MPQQRRAQATRRAIVVAAAEEFEDAGYDGTPLSAILRRSGATKGAFYFHFSSKEALAVTLVRLQGRHWPRLRQRWLRRRLDPLSIAVGMADEASRLLENDVVIRAGTRLARHRIGRNLAAHRAAAEWEQVLTELLQRSAEHGLLRAGVNPVEVARVIHAAMVGVRVVGADVSPGPGVGARAAEVWQVILQGIATAEWLRSNRFLRTVHLP</sequence>
<accession>A0A368VYH8</accession>
<dbReference type="Gene3D" id="1.10.357.10">
    <property type="entry name" value="Tetracycline Repressor, domain 2"/>
    <property type="match status" value="1"/>
</dbReference>
<protein>
    <submittedName>
        <fullName evidence="6">TetR family transcriptional regulator</fullName>
    </submittedName>
</protein>
<proteinExistence type="predicted"/>
<dbReference type="InterPro" id="IPR036271">
    <property type="entry name" value="Tet_transcr_reg_TetR-rel_C_sf"/>
</dbReference>
<evidence type="ECO:0000256" key="4">
    <source>
        <dbReference type="PROSITE-ProRule" id="PRU00335"/>
    </source>
</evidence>
<dbReference type="GO" id="GO:0000976">
    <property type="term" value="F:transcription cis-regulatory region binding"/>
    <property type="evidence" value="ECO:0007669"/>
    <property type="project" value="TreeGrafter"/>
</dbReference>